<dbReference type="Pfam" id="PF05193">
    <property type="entry name" value="Peptidase_M16_C"/>
    <property type="match status" value="1"/>
</dbReference>
<evidence type="ECO:0000313" key="3">
    <source>
        <dbReference type="EMBL" id="MBH8556246.1"/>
    </source>
</evidence>
<evidence type="ECO:0000259" key="2">
    <source>
        <dbReference type="Pfam" id="PF05193"/>
    </source>
</evidence>
<dbReference type="InterPro" id="IPR011249">
    <property type="entry name" value="Metalloenz_LuxS/M16"/>
</dbReference>
<sequence length="423" mass="46378">MKPSLSHFPIHRTVLNNGIVVLVAENPAADIIAARVFVRAGSCNEQPGQAGLSHLLSAVMTKGCDGLSSLEIAEQVESTGASLSADTSTDYFLLSLKTVTSDFAEILALAGRILRSPTFPEAQVELERRLTLQNIRSQQEQPFTIAFEQMRQAMYQNHPYAMSVLGNEATMNRLTRSDLVEYHQTYFRPDNVVVSIAGRVTRADAVALTEQVFGDWQVPTQAPPTITLPEIRVEPQHQLKPIQTQQSIVMLGYLGASVMSPDYAPLKLLSTYLGNGLSSRLFVELREKRGLAYEVSAFYPTRLYPGSFVVYMGTAPENTSIGLNGLRKEVDLICTTQVSEDALQASKNKILGQYALGKQTNGQIAQIYGWYETLGLGINFDSEFQKLITSVSAQDAMAAAARYLQEPYLSLVGQEEAINSALA</sequence>
<organism evidence="3 4">
    <name type="scientific">Atlanticothrix silvestris CENA357</name>
    <dbReference type="NCBI Taxonomy" id="1725252"/>
    <lineage>
        <taxon>Bacteria</taxon>
        <taxon>Bacillati</taxon>
        <taxon>Cyanobacteriota</taxon>
        <taxon>Cyanophyceae</taxon>
        <taxon>Nostocales</taxon>
        <taxon>Nodulariaceae</taxon>
        <taxon>Atlanticothrix</taxon>
        <taxon>Atlanticothrix silvestris</taxon>
    </lineage>
</organism>
<evidence type="ECO:0000313" key="4">
    <source>
        <dbReference type="Proteomes" id="UP000599391"/>
    </source>
</evidence>
<dbReference type="RefSeq" id="WP_214442435.1">
    <property type="nucleotide sequence ID" value="NZ_JAECZB010000105.1"/>
</dbReference>
<feature type="domain" description="Peptidase M16 N-terminal" evidence="1">
    <location>
        <begin position="21"/>
        <end position="166"/>
    </location>
</feature>
<dbReference type="GO" id="GO:0046872">
    <property type="term" value="F:metal ion binding"/>
    <property type="evidence" value="ECO:0007669"/>
    <property type="project" value="InterPro"/>
</dbReference>
<dbReference type="Gene3D" id="3.30.830.10">
    <property type="entry name" value="Metalloenzyme, LuxS/M16 peptidase-like"/>
    <property type="match status" value="2"/>
</dbReference>
<dbReference type="InterPro" id="IPR050361">
    <property type="entry name" value="MPP/UQCRC_Complex"/>
</dbReference>
<dbReference type="Proteomes" id="UP000599391">
    <property type="component" value="Unassembled WGS sequence"/>
</dbReference>
<comment type="caution">
    <text evidence="3">The sequence shown here is derived from an EMBL/GenBank/DDBJ whole genome shotgun (WGS) entry which is preliminary data.</text>
</comment>
<name>A0A8J7HJS0_9CYAN</name>
<gene>
    <name evidence="3" type="ORF">I8751_28740</name>
</gene>
<keyword evidence="4" id="KW-1185">Reference proteome</keyword>
<dbReference type="InterPro" id="IPR011765">
    <property type="entry name" value="Pept_M16_N"/>
</dbReference>
<dbReference type="EMBL" id="JAECZB010000105">
    <property type="protein sequence ID" value="MBH8556246.1"/>
    <property type="molecule type" value="Genomic_DNA"/>
</dbReference>
<dbReference type="PANTHER" id="PTHR11851:SF224">
    <property type="entry name" value="PROCESSING PROTEASE"/>
    <property type="match status" value="1"/>
</dbReference>
<dbReference type="PANTHER" id="PTHR11851">
    <property type="entry name" value="METALLOPROTEASE"/>
    <property type="match status" value="1"/>
</dbReference>
<proteinExistence type="predicted"/>
<dbReference type="AlphaFoldDB" id="A0A8J7HJS0"/>
<dbReference type="Pfam" id="PF00675">
    <property type="entry name" value="Peptidase_M16"/>
    <property type="match status" value="1"/>
</dbReference>
<dbReference type="InterPro" id="IPR007863">
    <property type="entry name" value="Peptidase_M16_C"/>
</dbReference>
<feature type="domain" description="Peptidase M16 C-terminal" evidence="2">
    <location>
        <begin position="174"/>
        <end position="349"/>
    </location>
</feature>
<dbReference type="SUPFAM" id="SSF63411">
    <property type="entry name" value="LuxS/MPP-like metallohydrolase"/>
    <property type="match status" value="2"/>
</dbReference>
<evidence type="ECO:0000259" key="1">
    <source>
        <dbReference type="Pfam" id="PF00675"/>
    </source>
</evidence>
<accession>A0A8J7HJS0</accession>
<reference evidence="3 4" key="1">
    <citation type="journal article" date="2021" name="Int. J. Syst. Evol. Microbiol.">
        <title>Amazonocrinis nigriterrae gen. nov., sp. nov., Atlanticothrix silvestris gen. nov., sp. nov. and Dendronalium phyllosphericum gen. nov., sp. nov., nostocacean cyanobacteria from Brazilian environments.</title>
        <authorList>
            <person name="Alvarenga D.O."/>
            <person name="Andreote A.P.D."/>
            <person name="Branco L.H.Z."/>
            <person name="Delbaje E."/>
            <person name="Cruz R.B."/>
            <person name="Varani A.M."/>
            <person name="Fiore M.F."/>
        </authorList>
    </citation>
    <scope>NUCLEOTIDE SEQUENCE [LARGE SCALE GENOMIC DNA]</scope>
    <source>
        <strain evidence="3 4">CENA357</strain>
    </source>
</reference>
<protein>
    <submittedName>
        <fullName evidence="3">Insulinase family protein</fullName>
    </submittedName>
</protein>